<evidence type="ECO:0000313" key="1">
    <source>
        <dbReference type="EMBL" id="KAK9778983.1"/>
    </source>
</evidence>
<evidence type="ECO:0000313" key="2">
    <source>
        <dbReference type="Proteomes" id="UP001465668"/>
    </source>
</evidence>
<organism evidence="1 2">
    <name type="scientific">Seiridium cardinale</name>
    <dbReference type="NCBI Taxonomy" id="138064"/>
    <lineage>
        <taxon>Eukaryota</taxon>
        <taxon>Fungi</taxon>
        <taxon>Dikarya</taxon>
        <taxon>Ascomycota</taxon>
        <taxon>Pezizomycotina</taxon>
        <taxon>Sordariomycetes</taxon>
        <taxon>Xylariomycetidae</taxon>
        <taxon>Amphisphaeriales</taxon>
        <taxon>Sporocadaceae</taxon>
        <taxon>Seiridium</taxon>
    </lineage>
</organism>
<gene>
    <name evidence="1" type="ORF">SCAR479_04219</name>
</gene>
<sequence>MSASSPNLPSSSPKEEISYLASEDAFTPKPLITDIIRTRYCIPGSIFLVEAVDVFRASSKSNRWRGIRLLLGDGQLCIQALLAGEMHSYVDRGDVNIGSYVKLSNFVLERTLPEPSIGSAGGKEKAGGITYLVVEDLITVGWNNRLLAMLGTKDRVANPHGQPPATLALDTEIEEKLDASLEPVELVEVPASPSAHVLDQVADAEDDFEAMDVPQQKITQKRAEIAAQTSSTSDYSVPIDPENLPWSNVDPTKPLKLTPLRSIPNLPYKQNWSTNVLAVIASISDLQSSTLPPFTQRVARLAHPSTNKQVHLTVFLNADEFAPCVGSVVLLLGVKNHRFDGGSLKKYASDKPKNGERWWFDDPVHLTWCDVAGLKAWWHQNQISEKGTP</sequence>
<keyword evidence="2" id="KW-1185">Reference proteome</keyword>
<comment type="caution">
    <text evidence="1">The sequence shown here is derived from an EMBL/GenBank/DDBJ whole genome shotgun (WGS) entry which is preliminary data.</text>
</comment>
<name>A0ABR2XYU4_9PEZI</name>
<reference evidence="1 2" key="1">
    <citation type="submission" date="2024-02" db="EMBL/GenBank/DDBJ databases">
        <title>First draft genome assembly of two strains of Seiridium cardinale.</title>
        <authorList>
            <person name="Emiliani G."/>
            <person name="Scali E."/>
        </authorList>
    </citation>
    <scope>NUCLEOTIDE SEQUENCE [LARGE SCALE GENOMIC DNA]</scope>
    <source>
        <strain evidence="1 2">BM-138-000479</strain>
    </source>
</reference>
<proteinExistence type="predicted"/>
<accession>A0ABR2XYU4</accession>
<protein>
    <submittedName>
        <fullName evidence="1">Uncharacterized protein</fullName>
    </submittedName>
</protein>
<dbReference type="EMBL" id="JARVKM010000013">
    <property type="protein sequence ID" value="KAK9778983.1"/>
    <property type="molecule type" value="Genomic_DNA"/>
</dbReference>
<dbReference type="Proteomes" id="UP001465668">
    <property type="component" value="Unassembled WGS sequence"/>
</dbReference>